<dbReference type="Proteomes" id="UP001279734">
    <property type="component" value="Unassembled WGS sequence"/>
</dbReference>
<protein>
    <submittedName>
        <fullName evidence="2">Uncharacterized protein</fullName>
    </submittedName>
</protein>
<comment type="caution">
    <text evidence="2">The sequence shown here is derived from an EMBL/GenBank/DDBJ whole genome shotgun (WGS) entry which is preliminary data.</text>
</comment>
<proteinExistence type="predicted"/>
<organism evidence="2 3">
    <name type="scientific">Nepenthes gracilis</name>
    <name type="common">Slender pitcher plant</name>
    <dbReference type="NCBI Taxonomy" id="150966"/>
    <lineage>
        <taxon>Eukaryota</taxon>
        <taxon>Viridiplantae</taxon>
        <taxon>Streptophyta</taxon>
        <taxon>Embryophyta</taxon>
        <taxon>Tracheophyta</taxon>
        <taxon>Spermatophyta</taxon>
        <taxon>Magnoliopsida</taxon>
        <taxon>eudicotyledons</taxon>
        <taxon>Gunneridae</taxon>
        <taxon>Pentapetalae</taxon>
        <taxon>Caryophyllales</taxon>
        <taxon>Nepenthaceae</taxon>
        <taxon>Nepenthes</taxon>
    </lineage>
</organism>
<dbReference type="EMBL" id="BSYO01000039">
    <property type="protein sequence ID" value="GMH31172.1"/>
    <property type="molecule type" value="Genomic_DNA"/>
</dbReference>
<name>A0AAD3TLY2_NEPGR</name>
<gene>
    <name evidence="2" type="ORF">Nepgr_033015</name>
</gene>
<evidence type="ECO:0000313" key="3">
    <source>
        <dbReference type="Proteomes" id="UP001279734"/>
    </source>
</evidence>
<feature type="region of interest" description="Disordered" evidence="1">
    <location>
        <begin position="1"/>
        <end position="72"/>
    </location>
</feature>
<evidence type="ECO:0000313" key="2">
    <source>
        <dbReference type="EMBL" id="GMH31172.1"/>
    </source>
</evidence>
<feature type="compositionally biased region" description="Basic and acidic residues" evidence="1">
    <location>
        <begin position="1"/>
        <end position="28"/>
    </location>
</feature>
<sequence>MRLREGTLRDEGESETMDPRRTQTDVARKGPQQCPASHRLSMAPRGWSKETRANKTKYSATHPDVVPLAFDK</sequence>
<reference evidence="2" key="1">
    <citation type="submission" date="2023-05" db="EMBL/GenBank/DDBJ databases">
        <title>Nepenthes gracilis genome sequencing.</title>
        <authorList>
            <person name="Fukushima K."/>
        </authorList>
    </citation>
    <scope>NUCLEOTIDE SEQUENCE</scope>
    <source>
        <strain evidence="2">SING2019-196</strain>
    </source>
</reference>
<keyword evidence="3" id="KW-1185">Reference proteome</keyword>
<accession>A0AAD3TLY2</accession>
<evidence type="ECO:0000256" key="1">
    <source>
        <dbReference type="SAM" id="MobiDB-lite"/>
    </source>
</evidence>
<dbReference type="AlphaFoldDB" id="A0AAD3TLY2"/>